<dbReference type="InterPro" id="IPR011041">
    <property type="entry name" value="Quinoprot_gluc/sorb_DH_b-prop"/>
</dbReference>
<evidence type="ECO:0000313" key="4">
    <source>
        <dbReference type="Proteomes" id="UP001589799"/>
    </source>
</evidence>
<comment type="caution">
    <text evidence="3">The sequence shown here is derived from an EMBL/GenBank/DDBJ whole genome shotgun (WGS) entry which is preliminary data.</text>
</comment>
<dbReference type="PANTHER" id="PTHR19328:SF13">
    <property type="entry name" value="HIPL1 PROTEIN"/>
    <property type="match status" value="1"/>
</dbReference>
<dbReference type="RefSeq" id="WP_377699020.1">
    <property type="nucleotide sequence ID" value="NZ_JBHLWE010000037.1"/>
</dbReference>
<dbReference type="Gene3D" id="2.120.10.30">
    <property type="entry name" value="TolB, C-terminal domain"/>
    <property type="match status" value="1"/>
</dbReference>
<name>A0ABV6I7V3_9RHOB</name>
<dbReference type="SUPFAM" id="SSF50952">
    <property type="entry name" value="Soluble quinoprotein glucose dehydrogenase"/>
    <property type="match status" value="1"/>
</dbReference>
<dbReference type="PANTHER" id="PTHR19328">
    <property type="entry name" value="HEDGEHOG-INTERACTING PROTEIN"/>
    <property type="match status" value="1"/>
</dbReference>
<reference evidence="3 4" key="1">
    <citation type="submission" date="2024-09" db="EMBL/GenBank/DDBJ databases">
        <authorList>
            <person name="Sun Q."/>
            <person name="Mori K."/>
        </authorList>
    </citation>
    <scope>NUCLEOTIDE SEQUENCE [LARGE SCALE GENOMIC DNA]</scope>
    <source>
        <strain evidence="3 4">KCTC 22789</strain>
    </source>
</reference>
<feature type="chain" id="PRO_5045336798" evidence="1">
    <location>
        <begin position="22"/>
        <end position="481"/>
    </location>
</feature>
<proteinExistence type="predicted"/>
<gene>
    <name evidence="3" type="ORF">ACFFII_11490</name>
</gene>
<sequence>MTRSILGILLGTALSIPMAWAQEAEAPPAGNALALETFSGRVLASGLEGPWEVTWGPDDMLWVTERSAGRVSRINPETGEKTELLRIDDVLSDAQHQGLLGMALHPDLLKGDGNNYVYLYHTYDSTPDNGDDQDAPRAKIVRVAYDEAAGTLGEPTELISGIPAGNDHNGGRLKIGPDGMLYATLGEQGANQFGNWCKPIEAQRLPTAEEVGAEDWSAYKGKTLRMNLDGSIPEDNPEIEGVRSHVFTYGHRNPQGIVFGPDGTLYQSEHGANADDEINILEGGINFGWPHVAGFRDNQAYVYANWSEAPNCEDLTWTNLMDEESLPDEVPFEKETDWDGDFAEPLKTLFTVPNGYDFEDEACGDLFFICRPGVAPSSIDYYPEDGPIPGWGPSLLVTTLKNGAVYRLLLTGDGQGIRDIDRLFGTVNRYRDLAIAPDNRTICVATDAGGIARGADAGATDKLANPGSILVFTYTGDGAAE</sequence>
<feature type="domain" description="Glucose/Sorbosone dehydrogenase" evidence="2">
    <location>
        <begin position="47"/>
        <end position="295"/>
    </location>
</feature>
<protein>
    <submittedName>
        <fullName evidence="3">Glucose/sorbosone family PQQ-dependent dehydrogenase</fullName>
        <ecNumber evidence="3">1.1.5.-</ecNumber>
    </submittedName>
</protein>
<accession>A0ABV6I7V3</accession>
<keyword evidence="3" id="KW-0560">Oxidoreductase</keyword>
<dbReference type="EMBL" id="JBHLWE010000037">
    <property type="protein sequence ID" value="MFC0341383.1"/>
    <property type="molecule type" value="Genomic_DNA"/>
</dbReference>
<dbReference type="Proteomes" id="UP001589799">
    <property type="component" value="Unassembled WGS sequence"/>
</dbReference>
<organism evidence="3 4">
    <name type="scientific">Paracoccus niistensis</name>
    <dbReference type="NCBI Taxonomy" id="632935"/>
    <lineage>
        <taxon>Bacteria</taxon>
        <taxon>Pseudomonadati</taxon>
        <taxon>Pseudomonadota</taxon>
        <taxon>Alphaproteobacteria</taxon>
        <taxon>Rhodobacterales</taxon>
        <taxon>Paracoccaceae</taxon>
        <taxon>Paracoccus</taxon>
    </lineage>
</organism>
<dbReference type="InterPro" id="IPR019893">
    <property type="entry name" value="SndH-like"/>
</dbReference>
<feature type="signal peptide" evidence="1">
    <location>
        <begin position="1"/>
        <end position="21"/>
    </location>
</feature>
<evidence type="ECO:0000313" key="3">
    <source>
        <dbReference type="EMBL" id="MFC0341383.1"/>
    </source>
</evidence>
<keyword evidence="1" id="KW-0732">Signal</keyword>
<keyword evidence="4" id="KW-1185">Reference proteome</keyword>
<feature type="domain" description="Glucose/Sorbosone dehydrogenase" evidence="2">
    <location>
        <begin position="369"/>
        <end position="448"/>
    </location>
</feature>
<evidence type="ECO:0000259" key="2">
    <source>
        <dbReference type="Pfam" id="PF07995"/>
    </source>
</evidence>
<dbReference type="Pfam" id="PF07995">
    <property type="entry name" value="GSDH"/>
    <property type="match status" value="2"/>
</dbReference>
<evidence type="ECO:0000256" key="1">
    <source>
        <dbReference type="SAM" id="SignalP"/>
    </source>
</evidence>
<dbReference type="EC" id="1.1.5.-" evidence="3"/>
<dbReference type="GO" id="GO:0016491">
    <property type="term" value="F:oxidoreductase activity"/>
    <property type="evidence" value="ECO:0007669"/>
    <property type="project" value="UniProtKB-KW"/>
</dbReference>
<dbReference type="NCBIfam" id="TIGR03606">
    <property type="entry name" value="non_repeat_PQQ"/>
    <property type="match status" value="1"/>
</dbReference>
<dbReference type="InterPro" id="IPR012938">
    <property type="entry name" value="Glc/Sorbosone_DH"/>
</dbReference>
<dbReference type="InterPro" id="IPR011042">
    <property type="entry name" value="6-blade_b-propeller_TolB-like"/>
</dbReference>